<evidence type="ECO:0000259" key="5">
    <source>
        <dbReference type="Pfam" id="PF01370"/>
    </source>
</evidence>
<evidence type="ECO:0000313" key="6">
    <source>
        <dbReference type="EMBL" id="MST87460.1"/>
    </source>
</evidence>
<evidence type="ECO:0000256" key="1">
    <source>
        <dbReference type="ARBA" id="ARBA00001911"/>
    </source>
</evidence>
<dbReference type="GO" id="GO:0070403">
    <property type="term" value="F:NAD+ binding"/>
    <property type="evidence" value="ECO:0007669"/>
    <property type="project" value="InterPro"/>
</dbReference>
<protein>
    <submittedName>
        <fullName evidence="6">NAD-dependent epimerase/dehydratase family protein</fullName>
    </submittedName>
</protein>
<dbReference type="PANTHER" id="PTHR43078">
    <property type="entry name" value="UDP-GLUCURONIC ACID DECARBOXYLASE-RELATED"/>
    <property type="match status" value="1"/>
</dbReference>
<reference evidence="6 7" key="1">
    <citation type="submission" date="2019-08" db="EMBL/GenBank/DDBJ databases">
        <title>In-depth cultivation of the pig gut microbiome towards novel bacterial diversity and tailored functional studies.</title>
        <authorList>
            <person name="Wylensek D."/>
            <person name="Hitch T.C.A."/>
            <person name="Clavel T."/>
        </authorList>
    </citation>
    <scope>NUCLEOTIDE SEQUENCE [LARGE SCALE GENOMIC DNA]</scope>
    <source>
        <strain evidence="6 7">Bifido-178-WT-2B</strain>
    </source>
</reference>
<dbReference type="GO" id="GO:0048040">
    <property type="term" value="F:UDP-glucuronate decarboxylase activity"/>
    <property type="evidence" value="ECO:0007669"/>
    <property type="project" value="TreeGrafter"/>
</dbReference>
<evidence type="ECO:0000313" key="7">
    <source>
        <dbReference type="Proteomes" id="UP000438120"/>
    </source>
</evidence>
<sequence length="350" mass="38429">MITDNQEYMSELRTWSKKYQDWKAFKDSSIMVAGATGMIGSCLIDAVMLLNKEADLNCRIVALGRNAKKAQGRFGSYWDDANFTFAEGDINAGVNYDGHVDYILHAASNTHPLAYSKFPISTITTNVIGTNNLLSYAAEHGVKRVLFMSSVEVYGENRGDVDKFKEDYLGYLDCNTLRAGYPESKRTGEALCQAYIKEKGLDVVIARLSRSFGPTMLKSDSKALSQFIKKGIAKEDIVLKSAGTQQYSYIYSVDAVAAIFFTLVHGKCGEAYNVAGSKCDTTLKNLAETIADAVGTKVVFELPDAEEASGYSTATKALLDIDKISQLGFVADTELRDALKATMRILKEEQ</sequence>
<name>A0A6A8MF67_9LACO</name>
<evidence type="ECO:0000256" key="4">
    <source>
        <dbReference type="ARBA" id="ARBA00023239"/>
    </source>
</evidence>
<evidence type="ECO:0000256" key="3">
    <source>
        <dbReference type="ARBA" id="ARBA00023027"/>
    </source>
</evidence>
<dbReference type="EMBL" id="VUMX01000019">
    <property type="protein sequence ID" value="MST87460.1"/>
    <property type="molecule type" value="Genomic_DNA"/>
</dbReference>
<dbReference type="AlphaFoldDB" id="A0A6A8MF67"/>
<keyword evidence="7" id="KW-1185">Reference proteome</keyword>
<feature type="domain" description="NAD-dependent epimerase/dehydratase" evidence="5">
    <location>
        <begin position="30"/>
        <end position="275"/>
    </location>
</feature>
<keyword evidence="3" id="KW-0520">NAD</keyword>
<evidence type="ECO:0000256" key="2">
    <source>
        <dbReference type="ARBA" id="ARBA00022793"/>
    </source>
</evidence>
<comment type="cofactor">
    <cofactor evidence="1">
        <name>NAD(+)</name>
        <dbReference type="ChEBI" id="CHEBI:57540"/>
    </cofactor>
</comment>
<comment type="caution">
    <text evidence="6">The sequence shown here is derived from an EMBL/GenBank/DDBJ whole genome shotgun (WGS) entry which is preliminary data.</text>
</comment>
<gene>
    <name evidence="6" type="ORF">FYJ62_07400</name>
</gene>
<dbReference type="OrthoDB" id="9771073at2"/>
<dbReference type="Proteomes" id="UP000438120">
    <property type="component" value="Unassembled WGS sequence"/>
</dbReference>
<dbReference type="PANTHER" id="PTHR43078:SF6">
    <property type="entry name" value="UDP-GLUCURONIC ACID DECARBOXYLASE 1"/>
    <property type="match status" value="1"/>
</dbReference>
<dbReference type="SUPFAM" id="SSF51735">
    <property type="entry name" value="NAD(P)-binding Rossmann-fold domains"/>
    <property type="match status" value="1"/>
</dbReference>
<accession>A0A6A8MF67</accession>
<dbReference type="Gene3D" id="3.40.50.720">
    <property type="entry name" value="NAD(P)-binding Rossmann-like Domain"/>
    <property type="match status" value="1"/>
</dbReference>
<dbReference type="InterPro" id="IPR001509">
    <property type="entry name" value="Epimerase_deHydtase"/>
</dbReference>
<keyword evidence="2" id="KW-0210">Decarboxylase</keyword>
<keyword evidence="4" id="KW-0456">Lyase</keyword>
<dbReference type="InterPro" id="IPR044516">
    <property type="entry name" value="UXS-like"/>
</dbReference>
<dbReference type="RefSeq" id="WP_154549067.1">
    <property type="nucleotide sequence ID" value="NZ_VUMX01000019.1"/>
</dbReference>
<proteinExistence type="predicted"/>
<dbReference type="GO" id="GO:0005737">
    <property type="term" value="C:cytoplasm"/>
    <property type="evidence" value="ECO:0007669"/>
    <property type="project" value="TreeGrafter"/>
</dbReference>
<organism evidence="6 7">
    <name type="scientific">Lactobacillus porci</name>
    <dbReference type="NCBI Taxonomy" id="2012477"/>
    <lineage>
        <taxon>Bacteria</taxon>
        <taxon>Bacillati</taxon>
        <taxon>Bacillota</taxon>
        <taxon>Bacilli</taxon>
        <taxon>Lactobacillales</taxon>
        <taxon>Lactobacillaceae</taxon>
        <taxon>Lactobacillus</taxon>
    </lineage>
</organism>
<dbReference type="InterPro" id="IPR036291">
    <property type="entry name" value="NAD(P)-bd_dom_sf"/>
</dbReference>
<dbReference type="GO" id="GO:0042732">
    <property type="term" value="P:D-xylose metabolic process"/>
    <property type="evidence" value="ECO:0007669"/>
    <property type="project" value="InterPro"/>
</dbReference>
<dbReference type="Pfam" id="PF01370">
    <property type="entry name" value="Epimerase"/>
    <property type="match status" value="1"/>
</dbReference>